<keyword evidence="5" id="KW-1185">Reference proteome</keyword>
<dbReference type="PANTHER" id="PTHR33221:SF4">
    <property type="entry name" value="HTH-TYPE TRANSCRIPTIONAL REPRESSOR NSRR"/>
    <property type="match status" value="1"/>
</dbReference>
<dbReference type="NCBIfam" id="TIGR00738">
    <property type="entry name" value="rrf2_super"/>
    <property type="match status" value="1"/>
</dbReference>
<dbReference type="SUPFAM" id="SSF46785">
    <property type="entry name" value="Winged helix' DNA-binding domain"/>
    <property type="match status" value="1"/>
</dbReference>
<dbReference type="GO" id="GO:0005829">
    <property type="term" value="C:cytosol"/>
    <property type="evidence" value="ECO:0007669"/>
    <property type="project" value="TreeGrafter"/>
</dbReference>
<dbReference type="RefSeq" id="WP_090843459.1">
    <property type="nucleotide sequence ID" value="NZ_FNIL01000009.1"/>
</dbReference>
<dbReference type="InterPro" id="IPR000944">
    <property type="entry name" value="Tscrpt_reg_Rrf2"/>
</dbReference>
<dbReference type="STRING" id="745820.SAMN04488053_10992"/>
<dbReference type="PROSITE" id="PS51197">
    <property type="entry name" value="HTH_RRF2_2"/>
    <property type="match status" value="1"/>
</dbReference>
<protein>
    <recommendedName>
        <fullName evidence="3">HTH-type transcriptional regulator NsrR</fullName>
    </recommendedName>
</protein>
<dbReference type="Pfam" id="PF02082">
    <property type="entry name" value="Rrf2"/>
    <property type="match status" value="1"/>
</dbReference>
<dbReference type="GO" id="GO:0003700">
    <property type="term" value="F:DNA-binding transcription factor activity"/>
    <property type="evidence" value="ECO:0007669"/>
    <property type="project" value="TreeGrafter"/>
</dbReference>
<evidence type="ECO:0000256" key="2">
    <source>
        <dbReference type="ARBA" id="ARBA00034078"/>
    </source>
</evidence>
<evidence type="ECO:0000313" key="4">
    <source>
        <dbReference type="EMBL" id="SDO24027.1"/>
    </source>
</evidence>
<evidence type="ECO:0000256" key="3">
    <source>
        <dbReference type="ARBA" id="ARBA00040173"/>
    </source>
</evidence>
<dbReference type="GO" id="GO:0003677">
    <property type="term" value="F:DNA binding"/>
    <property type="evidence" value="ECO:0007669"/>
    <property type="project" value="UniProtKB-KW"/>
</dbReference>
<evidence type="ECO:0000256" key="1">
    <source>
        <dbReference type="ARBA" id="ARBA00023125"/>
    </source>
</evidence>
<comment type="cofactor">
    <cofactor evidence="2">
        <name>[2Fe-2S] cluster</name>
        <dbReference type="ChEBI" id="CHEBI:190135"/>
    </cofactor>
</comment>
<proteinExistence type="predicted"/>
<dbReference type="OrthoDB" id="9795923at2"/>
<sequence length="143" mass="16399">MHLTHYTDYSLRVLMYIAVKPKEELTQIKEISEAYDISKNHLMKVVYQLGKLGYIETVRGRSGGMRLLKNPDDINIGQLVRQTEDNFHLVECFQNHNTCPIAGACRLQGVLGEALRAYLAVLDRYTLSDMTENRETLGRLLQI</sequence>
<keyword evidence="1" id="KW-0238">DNA-binding</keyword>
<evidence type="ECO:0000313" key="5">
    <source>
        <dbReference type="Proteomes" id="UP000198778"/>
    </source>
</evidence>
<organism evidence="4 5">
    <name type="scientific">Alkalicoccus daliensis</name>
    <dbReference type="NCBI Taxonomy" id="745820"/>
    <lineage>
        <taxon>Bacteria</taxon>
        <taxon>Bacillati</taxon>
        <taxon>Bacillota</taxon>
        <taxon>Bacilli</taxon>
        <taxon>Bacillales</taxon>
        <taxon>Bacillaceae</taxon>
        <taxon>Alkalicoccus</taxon>
    </lineage>
</organism>
<dbReference type="PANTHER" id="PTHR33221">
    <property type="entry name" value="WINGED HELIX-TURN-HELIX TRANSCRIPTIONAL REGULATOR, RRF2 FAMILY"/>
    <property type="match status" value="1"/>
</dbReference>
<dbReference type="EMBL" id="FNIL01000009">
    <property type="protein sequence ID" value="SDO24027.1"/>
    <property type="molecule type" value="Genomic_DNA"/>
</dbReference>
<gene>
    <name evidence="4" type="ORF">SAMN04488053_10992</name>
</gene>
<dbReference type="AlphaFoldDB" id="A0A1H0HXY3"/>
<dbReference type="InterPro" id="IPR036388">
    <property type="entry name" value="WH-like_DNA-bd_sf"/>
</dbReference>
<dbReference type="Proteomes" id="UP000198778">
    <property type="component" value="Unassembled WGS sequence"/>
</dbReference>
<dbReference type="Gene3D" id="1.10.10.10">
    <property type="entry name" value="Winged helix-like DNA-binding domain superfamily/Winged helix DNA-binding domain"/>
    <property type="match status" value="1"/>
</dbReference>
<name>A0A1H0HXY3_9BACI</name>
<dbReference type="InterPro" id="IPR036390">
    <property type="entry name" value="WH_DNA-bd_sf"/>
</dbReference>
<accession>A0A1H0HXY3</accession>
<reference evidence="5" key="1">
    <citation type="submission" date="2016-10" db="EMBL/GenBank/DDBJ databases">
        <authorList>
            <person name="Varghese N."/>
            <person name="Submissions S."/>
        </authorList>
    </citation>
    <scope>NUCLEOTIDE SEQUENCE [LARGE SCALE GENOMIC DNA]</scope>
    <source>
        <strain evidence="5">CGMCC 1.10369</strain>
    </source>
</reference>